<keyword evidence="3" id="KW-1133">Transmembrane helix</keyword>
<dbReference type="PANTHER" id="PTHR45138">
    <property type="entry name" value="REGULATORY COMPONENTS OF SENSORY TRANSDUCTION SYSTEM"/>
    <property type="match status" value="1"/>
</dbReference>
<name>A0A4R9K6N6_9LEPT</name>
<accession>A0A4R9K6N6</accession>
<comment type="catalytic activity">
    <reaction evidence="2">
        <text>2 GTP = 3',3'-c-di-GMP + 2 diphosphate</text>
        <dbReference type="Rhea" id="RHEA:24898"/>
        <dbReference type="ChEBI" id="CHEBI:33019"/>
        <dbReference type="ChEBI" id="CHEBI:37565"/>
        <dbReference type="ChEBI" id="CHEBI:58805"/>
        <dbReference type="EC" id="2.7.7.65"/>
    </reaction>
</comment>
<evidence type="ECO:0000256" key="3">
    <source>
        <dbReference type="SAM" id="Phobius"/>
    </source>
</evidence>
<organism evidence="5 6">
    <name type="scientific">Leptospira ognonensis</name>
    <dbReference type="NCBI Taxonomy" id="2484945"/>
    <lineage>
        <taxon>Bacteria</taxon>
        <taxon>Pseudomonadati</taxon>
        <taxon>Spirochaetota</taxon>
        <taxon>Spirochaetia</taxon>
        <taxon>Leptospirales</taxon>
        <taxon>Leptospiraceae</taxon>
        <taxon>Leptospira</taxon>
    </lineage>
</organism>
<dbReference type="AlphaFoldDB" id="A0A4R9K6N6"/>
<dbReference type="Pfam" id="PF00990">
    <property type="entry name" value="GGDEF"/>
    <property type="match status" value="1"/>
</dbReference>
<comment type="caution">
    <text evidence="5">The sequence shown here is derived from an EMBL/GenBank/DDBJ whole genome shotgun (WGS) entry which is preliminary data.</text>
</comment>
<dbReference type="PANTHER" id="PTHR45138:SF9">
    <property type="entry name" value="DIGUANYLATE CYCLASE DGCM-RELATED"/>
    <property type="match status" value="1"/>
</dbReference>
<evidence type="ECO:0000256" key="1">
    <source>
        <dbReference type="ARBA" id="ARBA00012528"/>
    </source>
</evidence>
<dbReference type="Proteomes" id="UP000297693">
    <property type="component" value="Unassembled WGS sequence"/>
</dbReference>
<evidence type="ECO:0000313" key="6">
    <source>
        <dbReference type="Proteomes" id="UP000297693"/>
    </source>
</evidence>
<dbReference type="InterPro" id="IPR050469">
    <property type="entry name" value="Diguanylate_Cyclase"/>
</dbReference>
<dbReference type="OrthoDB" id="9805474at2"/>
<dbReference type="CDD" id="cd01949">
    <property type="entry name" value="GGDEF"/>
    <property type="match status" value="1"/>
</dbReference>
<feature type="transmembrane region" description="Helical" evidence="3">
    <location>
        <begin position="176"/>
        <end position="196"/>
    </location>
</feature>
<reference evidence="5" key="1">
    <citation type="journal article" date="2019" name="PLoS Negl. Trop. Dis.">
        <title>Revisiting the worldwide diversity of Leptospira species in the environment.</title>
        <authorList>
            <person name="Vincent A.T."/>
            <person name="Schiettekatte O."/>
            <person name="Bourhy P."/>
            <person name="Veyrier F.J."/>
            <person name="Picardeau M."/>
        </authorList>
    </citation>
    <scope>NUCLEOTIDE SEQUENCE [LARGE SCALE GENOMIC DNA]</scope>
    <source>
        <strain evidence="5">201702476</strain>
    </source>
</reference>
<dbReference type="NCBIfam" id="TIGR00254">
    <property type="entry name" value="GGDEF"/>
    <property type="match status" value="1"/>
</dbReference>
<feature type="domain" description="GGDEF" evidence="4">
    <location>
        <begin position="249"/>
        <end position="377"/>
    </location>
</feature>
<feature type="transmembrane region" description="Helical" evidence="3">
    <location>
        <begin position="33"/>
        <end position="55"/>
    </location>
</feature>
<dbReference type="FunFam" id="3.30.70.270:FF:000001">
    <property type="entry name" value="Diguanylate cyclase domain protein"/>
    <property type="match status" value="1"/>
</dbReference>
<dbReference type="GO" id="GO:1902201">
    <property type="term" value="P:negative regulation of bacterial-type flagellum-dependent cell motility"/>
    <property type="evidence" value="ECO:0007669"/>
    <property type="project" value="TreeGrafter"/>
</dbReference>
<proteinExistence type="predicted"/>
<dbReference type="EMBL" id="RQGD01000014">
    <property type="protein sequence ID" value="TGL61949.1"/>
    <property type="molecule type" value="Genomic_DNA"/>
</dbReference>
<feature type="transmembrane region" description="Helical" evidence="3">
    <location>
        <begin position="129"/>
        <end position="155"/>
    </location>
</feature>
<sequence>MFLEIWHNILLHRKYLNQEELWEFQKEHNIRTFTIGSILVILISFLFAVQSYLTLDTKTNNPFGKISYLYIYLSSGVMSILFLTFVSTAHQKAKKSSLLQALLILYPMYILSTAALLSALSLFDIHDMTAYLLALISISILYSGSPISYIFFNFWSMANIAAFIHFFDTPQCHQNFLMNMVSFSIVSIFLSAIAQYSRIQNQILTIELRASNQKLSELSIRDPLTHLYNRRFFIEFLENRILLSRRTKEPLLVMILDIDFFKQVNDTLGHTIGDHVILDIASILKSSVRESDVVARYGGEEFVVVLPNAHIEAGLKIGKRILTTCQNHKFETVPWSVTLSAGIAKLTEEDDAASLLSRSDIYLYKSKQNGRNQIHSD</sequence>
<dbReference type="PROSITE" id="PS50887">
    <property type="entry name" value="GGDEF"/>
    <property type="match status" value="1"/>
</dbReference>
<dbReference type="EC" id="2.7.7.65" evidence="1"/>
<protein>
    <recommendedName>
        <fullName evidence="1">diguanylate cyclase</fullName>
        <ecNumber evidence="1">2.7.7.65</ecNumber>
    </recommendedName>
</protein>
<dbReference type="RefSeq" id="WP_135622741.1">
    <property type="nucleotide sequence ID" value="NZ_RQGD01000014.1"/>
</dbReference>
<gene>
    <name evidence="5" type="ORF">EHQ58_04915</name>
</gene>
<dbReference type="GO" id="GO:0005886">
    <property type="term" value="C:plasma membrane"/>
    <property type="evidence" value="ECO:0007669"/>
    <property type="project" value="TreeGrafter"/>
</dbReference>
<dbReference type="GO" id="GO:0052621">
    <property type="term" value="F:diguanylate cyclase activity"/>
    <property type="evidence" value="ECO:0007669"/>
    <property type="project" value="UniProtKB-EC"/>
</dbReference>
<dbReference type="InterPro" id="IPR043128">
    <property type="entry name" value="Rev_trsase/Diguanyl_cyclase"/>
</dbReference>
<evidence type="ECO:0000313" key="5">
    <source>
        <dbReference type="EMBL" id="TGL61949.1"/>
    </source>
</evidence>
<keyword evidence="3" id="KW-0472">Membrane</keyword>
<dbReference type="InterPro" id="IPR029787">
    <property type="entry name" value="Nucleotide_cyclase"/>
</dbReference>
<evidence type="ECO:0000259" key="4">
    <source>
        <dbReference type="PROSITE" id="PS50887"/>
    </source>
</evidence>
<feature type="transmembrane region" description="Helical" evidence="3">
    <location>
        <begin position="98"/>
        <end position="123"/>
    </location>
</feature>
<feature type="transmembrane region" description="Helical" evidence="3">
    <location>
        <begin position="67"/>
        <end position="86"/>
    </location>
</feature>
<dbReference type="GO" id="GO:0043709">
    <property type="term" value="P:cell adhesion involved in single-species biofilm formation"/>
    <property type="evidence" value="ECO:0007669"/>
    <property type="project" value="TreeGrafter"/>
</dbReference>
<dbReference type="SMART" id="SM00267">
    <property type="entry name" value="GGDEF"/>
    <property type="match status" value="1"/>
</dbReference>
<dbReference type="InterPro" id="IPR000160">
    <property type="entry name" value="GGDEF_dom"/>
</dbReference>
<keyword evidence="6" id="KW-1185">Reference proteome</keyword>
<dbReference type="Gene3D" id="3.30.70.270">
    <property type="match status" value="1"/>
</dbReference>
<keyword evidence="3" id="KW-0812">Transmembrane</keyword>
<evidence type="ECO:0000256" key="2">
    <source>
        <dbReference type="ARBA" id="ARBA00034247"/>
    </source>
</evidence>
<dbReference type="SUPFAM" id="SSF55073">
    <property type="entry name" value="Nucleotide cyclase"/>
    <property type="match status" value="1"/>
</dbReference>